<dbReference type="Proteomes" id="UP000070089">
    <property type="component" value="Unassembled WGS sequence"/>
</dbReference>
<evidence type="ECO:0000313" key="1">
    <source>
        <dbReference type="EMBL" id="KWX11858.1"/>
    </source>
</evidence>
<sequence>MSFEQTFNCYADPRPEHRSGISYVRREFRHWEEPLNDSVRIETARRLNGIQAAAEAASKYSRPKHPQTLNHAFALSDSLTNTSKFLSSSEHDDRAVRSIRSCMDSSREVSRPVYDNFESIDYLSYSAGKAPIFSSSASFLGDSGLARSSMSRDSTMGLSAGSPVTSHGMPLPRGVGDGVAHATLFGAYASAVSAANNTVGLCTTKDGSDILSRPGYAKGRVLDDLIYV</sequence>
<organism evidence="1 2">
    <name type="scientific">Giardia duodenalis assemblage B</name>
    <dbReference type="NCBI Taxonomy" id="1394984"/>
    <lineage>
        <taxon>Eukaryota</taxon>
        <taxon>Metamonada</taxon>
        <taxon>Diplomonadida</taxon>
        <taxon>Hexamitidae</taxon>
        <taxon>Giardiinae</taxon>
        <taxon>Giardia</taxon>
    </lineage>
</organism>
<dbReference type="VEuPathDB" id="GiardiaDB:QR46_4163"/>
<name>A0A132NPA6_GIAIN</name>
<protein>
    <submittedName>
        <fullName evidence="1">Uncharacterized protein</fullName>
    </submittedName>
</protein>
<dbReference type="OrthoDB" id="10254036at2759"/>
<proteinExistence type="predicted"/>
<gene>
    <name evidence="1" type="ORF">QR46_4163</name>
</gene>
<accession>A0A132NPA6</accession>
<comment type="caution">
    <text evidence="1">The sequence shown here is derived from an EMBL/GenBank/DDBJ whole genome shotgun (WGS) entry which is preliminary data.</text>
</comment>
<reference evidence="1 2" key="1">
    <citation type="journal article" date="2015" name="Mol. Biochem. Parasitol.">
        <title>Identification of polymorphic genes for use in assemblage B genotyping assays through comparative genomics of multiple assemblage B Giardia duodenalis isolates.</title>
        <authorList>
            <person name="Wielinga C."/>
            <person name="Thompson R.C."/>
            <person name="Monis P."/>
            <person name="Ryan U."/>
        </authorList>
    </citation>
    <scope>NUCLEOTIDE SEQUENCE [LARGE SCALE GENOMIC DNA]</scope>
    <source>
        <strain evidence="1 2">BAH15c1</strain>
    </source>
</reference>
<dbReference type="AlphaFoldDB" id="A0A132NPA6"/>
<evidence type="ECO:0000313" key="2">
    <source>
        <dbReference type="Proteomes" id="UP000070089"/>
    </source>
</evidence>
<dbReference type="EMBL" id="JXTI01000151">
    <property type="protein sequence ID" value="KWX11858.1"/>
    <property type="molecule type" value="Genomic_DNA"/>
</dbReference>